<dbReference type="Pfam" id="PF07676">
    <property type="entry name" value="PD40"/>
    <property type="match status" value="1"/>
</dbReference>
<sequence>MPAINTLGYETAARISPDGKYMFDALAG</sequence>
<name>A0ABY7VL76_9GAMM</name>
<protein>
    <submittedName>
        <fullName evidence="1">PD40 domain-containing protein</fullName>
    </submittedName>
</protein>
<dbReference type="Proteomes" id="UP001215231">
    <property type="component" value="Chromosome"/>
</dbReference>
<reference evidence="1 2" key="1">
    <citation type="journal article" date="2022" name="Mar. Drugs">
        <title>Bioassay-Guided Fractionation Leads to the Detection of Cholic Acid Generated by the Rare Thalassomonas sp.</title>
        <authorList>
            <person name="Pheiffer F."/>
            <person name="Schneider Y.K."/>
            <person name="Hansen E.H."/>
            <person name="Andersen J.H."/>
            <person name="Isaksson J."/>
            <person name="Busche T."/>
            <person name="R C."/>
            <person name="Kalinowski J."/>
            <person name="Zyl L.V."/>
            <person name="Trindade M."/>
        </authorList>
    </citation>
    <scope>NUCLEOTIDE SEQUENCE [LARGE SCALE GENOMIC DNA]</scope>
    <source>
        <strain evidence="1 2">A5K-61T</strain>
    </source>
</reference>
<organism evidence="1 2">
    <name type="scientific">Thalassomonas haliotis</name>
    <dbReference type="NCBI Taxonomy" id="485448"/>
    <lineage>
        <taxon>Bacteria</taxon>
        <taxon>Pseudomonadati</taxon>
        <taxon>Pseudomonadota</taxon>
        <taxon>Gammaproteobacteria</taxon>
        <taxon>Alteromonadales</taxon>
        <taxon>Colwelliaceae</taxon>
        <taxon>Thalassomonas</taxon>
    </lineage>
</organism>
<dbReference type="InterPro" id="IPR011659">
    <property type="entry name" value="WD40"/>
</dbReference>
<evidence type="ECO:0000313" key="2">
    <source>
        <dbReference type="Proteomes" id="UP001215231"/>
    </source>
</evidence>
<gene>
    <name evidence="1" type="ORF">H3N35_14305</name>
</gene>
<proteinExistence type="predicted"/>
<evidence type="ECO:0000313" key="1">
    <source>
        <dbReference type="EMBL" id="WDE14524.1"/>
    </source>
</evidence>
<accession>A0ABY7VL76</accession>
<dbReference type="EMBL" id="CP059693">
    <property type="protein sequence ID" value="WDE14524.1"/>
    <property type="molecule type" value="Genomic_DNA"/>
</dbReference>
<keyword evidence="2" id="KW-1185">Reference proteome</keyword>